<evidence type="ECO:0000259" key="1">
    <source>
        <dbReference type="PROSITE" id="PS50151"/>
    </source>
</evidence>
<evidence type="ECO:0000313" key="3">
    <source>
        <dbReference type="Proteomes" id="UP001154312"/>
    </source>
</evidence>
<name>A0A9X4JSY1_9FIRM</name>
<dbReference type="PANTHER" id="PTHR38430:SF1">
    <property type="entry name" value="PROTEIN-ARGININE KINASE ACTIVATOR PROTEIN"/>
    <property type="match status" value="1"/>
</dbReference>
<dbReference type="GO" id="GO:0008270">
    <property type="term" value="F:zinc ion binding"/>
    <property type="evidence" value="ECO:0007669"/>
    <property type="project" value="TreeGrafter"/>
</dbReference>
<evidence type="ECO:0000313" key="2">
    <source>
        <dbReference type="EMBL" id="MDF9407734.1"/>
    </source>
</evidence>
<feature type="domain" description="UVR" evidence="1">
    <location>
        <begin position="133"/>
        <end position="168"/>
    </location>
</feature>
<dbReference type="Pfam" id="PF02151">
    <property type="entry name" value="UVR"/>
    <property type="match status" value="1"/>
</dbReference>
<dbReference type="PROSITE" id="PS50151">
    <property type="entry name" value="UVR"/>
    <property type="match status" value="1"/>
</dbReference>
<gene>
    <name evidence="2" type="ORF">L7E55_05065</name>
</gene>
<keyword evidence="3" id="KW-1185">Reference proteome</keyword>
<accession>A0A9X4JSY1</accession>
<dbReference type="InterPro" id="IPR001943">
    <property type="entry name" value="UVR_dom"/>
</dbReference>
<dbReference type="Gene3D" id="4.10.860.10">
    <property type="entry name" value="UVR domain"/>
    <property type="match status" value="1"/>
</dbReference>
<dbReference type="InterPro" id="IPR036876">
    <property type="entry name" value="UVR_dom_sf"/>
</dbReference>
<dbReference type="SUPFAM" id="SSF46600">
    <property type="entry name" value="C-terminal UvrC-binding domain of UvrB"/>
    <property type="match status" value="1"/>
</dbReference>
<comment type="caution">
    <text evidence="2">The sequence shown here is derived from an EMBL/GenBank/DDBJ whole genome shotgun (WGS) entry which is preliminary data.</text>
</comment>
<dbReference type="GO" id="GO:1990169">
    <property type="term" value="P:stress response to copper ion"/>
    <property type="evidence" value="ECO:0007669"/>
    <property type="project" value="TreeGrafter"/>
</dbReference>
<dbReference type="EMBL" id="JAKOAV010000006">
    <property type="protein sequence ID" value="MDF9407734.1"/>
    <property type="molecule type" value="Genomic_DNA"/>
</dbReference>
<dbReference type="RefSeq" id="WP_277442974.1">
    <property type="nucleotide sequence ID" value="NZ_JAKOAV010000006.1"/>
</dbReference>
<dbReference type="GO" id="GO:0050897">
    <property type="term" value="F:cobalt ion binding"/>
    <property type="evidence" value="ECO:0007669"/>
    <property type="project" value="TreeGrafter"/>
</dbReference>
<dbReference type="InterPro" id="IPR025542">
    <property type="entry name" value="YacH"/>
</dbReference>
<dbReference type="AlphaFoldDB" id="A0A9X4JSY1"/>
<organism evidence="2 3">
    <name type="scientific">Pelotomaculum isophthalicicum JI</name>
    <dbReference type="NCBI Taxonomy" id="947010"/>
    <lineage>
        <taxon>Bacteria</taxon>
        <taxon>Bacillati</taxon>
        <taxon>Bacillota</taxon>
        <taxon>Clostridia</taxon>
        <taxon>Eubacteriales</taxon>
        <taxon>Desulfotomaculaceae</taxon>
        <taxon>Pelotomaculum</taxon>
    </lineage>
</organism>
<protein>
    <submittedName>
        <fullName evidence="2">UvrB/UvrC motif-containing protein</fullName>
    </submittedName>
</protein>
<dbReference type="GO" id="GO:0005507">
    <property type="term" value="F:copper ion binding"/>
    <property type="evidence" value="ECO:0007669"/>
    <property type="project" value="TreeGrafter"/>
</dbReference>
<proteinExistence type="predicted"/>
<dbReference type="GO" id="GO:0046870">
    <property type="term" value="F:cadmium ion binding"/>
    <property type="evidence" value="ECO:0007669"/>
    <property type="project" value="TreeGrafter"/>
</dbReference>
<sequence length="175" mass="19728">MLCERCGQRPATVHMTEIINAQKSETHLCEVCAREIQPQGFAFVPQIHLHNFLASLLNHELGGEQRDQAETTGNRCEKCGVPEEQIVKQGLLGCGDCYPFFEDKVLPLLRRIHGSTRHTGKVPERTGGRARLVKEIDTLKSRLKEAVSREDFEQAAQLRDQIHQLEKSMNEGGEV</sequence>
<dbReference type="Proteomes" id="UP001154312">
    <property type="component" value="Unassembled WGS sequence"/>
</dbReference>
<dbReference type="PANTHER" id="PTHR38430">
    <property type="entry name" value="PROTEIN-ARGININE KINASE ACTIVATOR PROTEIN"/>
    <property type="match status" value="1"/>
</dbReference>
<reference evidence="2" key="1">
    <citation type="submission" date="2022-02" db="EMBL/GenBank/DDBJ databases">
        <authorList>
            <person name="Leng L."/>
        </authorList>
    </citation>
    <scope>NUCLEOTIDE SEQUENCE</scope>
    <source>
        <strain evidence="2">JI</strain>
    </source>
</reference>
<dbReference type="PIRSF" id="PIRSF015034">
    <property type="entry name" value="YacH"/>
    <property type="match status" value="1"/>
</dbReference>
<dbReference type="GO" id="GO:1990170">
    <property type="term" value="P:stress response to cadmium ion"/>
    <property type="evidence" value="ECO:0007669"/>
    <property type="project" value="TreeGrafter"/>
</dbReference>